<organism evidence="7 8">
    <name type="scientific">Cercopithifilaria johnstoni</name>
    <dbReference type="NCBI Taxonomy" id="2874296"/>
    <lineage>
        <taxon>Eukaryota</taxon>
        <taxon>Metazoa</taxon>
        <taxon>Ecdysozoa</taxon>
        <taxon>Nematoda</taxon>
        <taxon>Chromadorea</taxon>
        <taxon>Rhabditida</taxon>
        <taxon>Spirurina</taxon>
        <taxon>Spiruromorpha</taxon>
        <taxon>Filarioidea</taxon>
        <taxon>Onchocercidae</taxon>
        <taxon>Cercopithifilaria</taxon>
    </lineage>
</organism>
<dbReference type="PROSITE" id="PS50865">
    <property type="entry name" value="ZF_MYND_2"/>
    <property type="match status" value="1"/>
</dbReference>
<keyword evidence="1" id="KW-0479">Metal-binding</keyword>
<accession>A0A8J2Q9Z4</accession>
<comment type="caution">
    <text evidence="7">The sequence shown here is derived from an EMBL/GenBank/DDBJ whole genome shotgun (WGS) entry which is preliminary data.</text>
</comment>
<evidence type="ECO:0000256" key="4">
    <source>
        <dbReference type="PROSITE-ProRule" id="PRU00134"/>
    </source>
</evidence>
<evidence type="ECO:0000256" key="1">
    <source>
        <dbReference type="ARBA" id="ARBA00022723"/>
    </source>
</evidence>
<dbReference type="EMBL" id="CAKAEH010001303">
    <property type="protein sequence ID" value="CAG9534362.1"/>
    <property type="molecule type" value="Genomic_DNA"/>
</dbReference>
<feature type="domain" description="MYND-type" evidence="6">
    <location>
        <begin position="144"/>
        <end position="187"/>
    </location>
</feature>
<dbReference type="PANTHER" id="PTHR21517:SF3">
    <property type="entry name" value="APICAL JUNCTION COMPONENT 1 HOMOLOG"/>
    <property type="match status" value="1"/>
</dbReference>
<name>A0A8J2Q9Z4_9BILA</name>
<evidence type="ECO:0000256" key="3">
    <source>
        <dbReference type="ARBA" id="ARBA00022833"/>
    </source>
</evidence>
<dbReference type="Proteomes" id="UP000746747">
    <property type="component" value="Unassembled WGS sequence"/>
</dbReference>
<dbReference type="GO" id="GO:0005886">
    <property type="term" value="C:plasma membrane"/>
    <property type="evidence" value="ECO:0007669"/>
    <property type="project" value="TreeGrafter"/>
</dbReference>
<dbReference type="GO" id="GO:0043296">
    <property type="term" value="C:apical junction complex"/>
    <property type="evidence" value="ECO:0007669"/>
    <property type="project" value="TreeGrafter"/>
</dbReference>
<dbReference type="GO" id="GO:0008270">
    <property type="term" value="F:zinc ion binding"/>
    <property type="evidence" value="ECO:0007669"/>
    <property type="project" value="UniProtKB-KW"/>
</dbReference>
<evidence type="ECO:0000256" key="5">
    <source>
        <dbReference type="SAM" id="MobiDB-lite"/>
    </source>
</evidence>
<evidence type="ECO:0000256" key="2">
    <source>
        <dbReference type="ARBA" id="ARBA00022771"/>
    </source>
</evidence>
<feature type="compositionally biased region" description="Polar residues" evidence="5">
    <location>
        <begin position="328"/>
        <end position="343"/>
    </location>
</feature>
<dbReference type="GO" id="GO:0045216">
    <property type="term" value="P:cell-cell junction organization"/>
    <property type="evidence" value="ECO:0007669"/>
    <property type="project" value="InterPro"/>
</dbReference>
<reference evidence="7" key="1">
    <citation type="submission" date="2021-09" db="EMBL/GenBank/DDBJ databases">
        <authorList>
            <consortium name="Pathogen Informatics"/>
        </authorList>
    </citation>
    <scope>NUCLEOTIDE SEQUENCE</scope>
</reference>
<dbReference type="Gene3D" id="6.10.140.2220">
    <property type="match status" value="1"/>
</dbReference>
<evidence type="ECO:0000313" key="8">
    <source>
        <dbReference type="Proteomes" id="UP000746747"/>
    </source>
</evidence>
<dbReference type="OrthoDB" id="6431454at2759"/>
<evidence type="ECO:0000313" key="7">
    <source>
        <dbReference type="EMBL" id="CAG9534362.1"/>
    </source>
</evidence>
<dbReference type="InterPro" id="IPR038825">
    <property type="entry name" value="Apical_junction"/>
</dbReference>
<keyword evidence="3" id="KW-0862">Zinc</keyword>
<dbReference type="PANTHER" id="PTHR21517">
    <property type="entry name" value="APICAL JUNCTION COMPONENT 1 HOMOLOG"/>
    <property type="match status" value="1"/>
</dbReference>
<feature type="region of interest" description="Disordered" evidence="5">
    <location>
        <begin position="82"/>
        <end position="103"/>
    </location>
</feature>
<keyword evidence="8" id="KW-1185">Reference proteome</keyword>
<proteinExistence type="predicted"/>
<protein>
    <recommendedName>
        <fullName evidence="6">MYND-type domain-containing protein</fullName>
    </recommendedName>
</protein>
<dbReference type="InterPro" id="IPR058586">
    <property type="entry name" value="Ajm-1"/>
</dbReference>
<keyword evidence="2 4" id="KW-0863">Zinc-finger</keyword>
<dbReference type="SUPFAM" id="SSF144232">
    <property type="entry name" value="HIT/MYND zinc finger-like"/>
    <property type="match status" value="1"/>
</dbReference>
<dbReference type="InterPro" id="IPR002893">
    <property type="entry name" value="Znf_MYND"/>
</dbReference>
<evidence type="ECO:0000259" key="6">
    <source>
        <dbReference type="PROSITE" id="PS50865"/>
    </source>
</evidence>
<sequence>MNDEKVSPTGLTSIKQLPGYAVTTVPPNWNISSDRHSRVVEVADTFIGSNRASSPHNDTYLQRFYGRITIEEVLDSIFQRTKPSSSLSSSSRHEMSPSESGIIDDEQAHKSGIYVKNNELMQQLVRDPHEAEALLQNERLYVRCARCHQTRELAEARMQYISCKHCYTYYCSRQCREYDWSKHREVCSFSRINTLCKEVIMKVRKDPEAQFYMSKIARDGYSALGRGSVNLRINSAHTAQSYIMDGWQAIANIQLNKLLHYYTIAALIAERKEPSLITLCRQYDPTDKFILSVSIIADIEQCPQTPPPEPVVVRRTLPLSHYVQKSSLLSPQQSAEQESTDFTQYDEFRSAVPTEV</sequence>
<feature type="region of interest" description="Disordered" evidence="5">
    <location>
        <begin position="328"/>
        <end position="356"/>
    </location>
</feature>
<gene>
    <name evidence="7" type="ORF">CJOHNSTONI_LOCUS4506</name>
</gene>
<dbReference type="Pfam" id="PF26649">
    <property type="entry name" value="Ajm-1"/>
    <property type="match status" value="1"/>
</dbReference>
<dbReference type="AlphaFoldDB" id="A0A8J2Q9Z4"/>